<dbReference type="GO" id="GO:0009654">
    <property type="term" value="C:photosystem II oxygen evolving complex"/>
    <property type="evidence" value="ECO:0007669"/>
    <property type="project" value="InterPro"/>
</dbReference>
<keyword evidence="2 5" id="KW-0602">Photosynthesis</keyword>
<dbReference type="PANTHER" id="PTHR34963">
    <property type="match status" value="1"/>
</dbReference>
<evidence type="ECO:0000256" key="1">
    <source>
        <dbReference type="ARBA" id="ARBA00004170"/>
    </source>
</evidence>
<dbReference type="NCBIfam" id="TIGR03047">
    <property type="entry name" value="PS_II_psb28"/>
    <property type="match status" value="1"/>
</dbReference>
<keyword evidence="3 5" id="KW-0472">Membrane</keyword>
<dbReference type="EMBL" id="VBTY01000357">
    <property type="protein sequence ID" value="MDG3497407.1"/>
    <property type="molecule type" value="Genomic_DNA"/>
</dbReference>
<evidence type="ECO:0000256" key="6">
    <source>
        <dbReference type="RuleBase" id="RU003509"/>
    </source>
</evidence>
<keyword evidence="4 5" id="KW-0604">Photosystem II</keyword>
<dbReference type="InterPro" id="IPR038676">
    <property type="entry name" value="Psb28_c1_sf"/>
</dbReference>
<dbReference type="Pfam" id="PF03912">
    <property type="entry name" value="Psb28"/>
    <property type="match status" value="1"/>
</dbReference>
<dbReference type="GO" id="GO:0015979">
    <property type="term" value="P:photosynthesis"/>
    <property type="evidence" value="ECO:0007669"/>
    <property type="project" value="UniProtKB-UniRule"/>
</dbReference>
<comment type="subcellular location">
    <subcellularLocation>
        <location evidence="5">Cellular thylakoid membrane</location>
        <topology evidence="5">Peripheral membrane protein</topology>
        <orientation evidence="5">Cytoplasmic side</orientation>
    </subcellularLocation>
    <subcellularLocation>
        <location evidence="1">Membrane</location>
        <topology evidence="1">Peripheral membrane protein</topology>
    </subcellularLocation>
</comment>
<evidence type="ECO:0000256" key="3">
    <source>
        <dbReference type="ARBA" id="ARBA00023136"/>
    </source>
</evidence>
<evidence type="ECO:0000313" key="8">
    <source>
        <dbReference type="Proteomes" id="UP001152872"/>
    </source>
</evidence>
<comment type="subunit">
    <text evidence="5">Part of the photosystem II complex.</text>
</comment>
<evidence type="ECO:0000313" key="7">
    <source>
        <dbReference type="EMBL" id="MDG3497407.1"/>
    </source>
</evidence>
<sequence length="113" mass="12467">MTAKIQLAIGIDEEASDVKITRSKDGDTSVAVFIFESPNCMTGADAGNNEILGMYMIDEEGEMVTRNVNAKFINGKSAGIEAIHKLNGQNEWERFLRFMNRYAEANGMSLNKA</sequence>
<evidence type="ECO:0000256" key="4">
    <source>
        <dbReference type="ARBA" id="ARBA00023276"/>
    </source>
</evidence>
<keyword evidence="5" id="KW-0793">Thylakoid</keyword>
<dbReference type="GO" id="GO:0031676">
    <property type="term" value="C:plasma membrane-derived thylakoid membrane"/>
    <property type="evidence" value="ECO:0007669"/>
    <property type="project" value="UniProtKB-SubCell"/>
</dbReference>
<dbReference type="Proteomes" id="UP001152872">
    <property type="component" value="Unassembled WGS sequence"/>
</dbReference>
<comment type="caution">
    <text evidence="7">The sequence shown here is derived from an EMBL/GenBank/DDBJ whole genome shotgun (WGS) entry which is preliminary data.</text>
</comment>
<protein>
    <recommendedName>
        <fullName evidence="5 6">Photosystem II reaction center Psb28 protein</fullName>
    </recommendedName>
    <alternativeName>
        <fullName evidence="5">Photosystem II 13 kDa protein</fullName>
    </alternativeName>
    <alternativeName>
        <fullName evidence="5">Photosystem II reaction center W protein</fullName>
    </alternativeName>
</protein>
<gene>
    <name evidence="5 7" type="primary">psb28</name>
    <name evidence="7" type="ORF">FEV09_23035</name>
</gene>
<dbReference type="HAMAP" id="MF_01370">
    <property type="entry name" value="PSII_Psb28"/>
    <property type="match status" value="1"/>
</dbReference>
<dbReference type="RefSeq" id="WP_009629638.1">
    <property type="nucleotide sequence ID" value="NZ_VBTY01000357.1"/>
</dbReference>
<organism evidence="7 8">
    <name type="scientific">Pseudanabaena catenata USMAC16</name>
    <dbReference type="NCBI Taxonomy" id="1855837"/>
    <lineage>
        <taxon>Bacteria</taxon>
        <taxon>Bacillati</taxon>
        <taxon>Cyanobacteriota</taxon>
        <taxon>Cyanophyceae</taxon>
        <taxon>Pseudanabaenales</taxon>
        <taxon>Pseudanabaenaceae</taxon>
        <taxon>Pseudanabaena</taxon>
    </lineage>
</organism>
<dbReference type="PANTHER" id="PTHR34963:SF2">
    <property type="entry name" value="PHOTOSYSTEM II REACTION CENTER PSB28 PROTEIN, CHLOROPLASTIC"/>
    <property type="match status" value="1"/>
</dbReference>
<proteinExistence type="inferred from homology"/>
<name>A0A9X4ME12_9CYAN</name>
<dbReference type="InterPro" id="IPR005610">
    <property type="entry name" value="PSII_Psb28_class-1"/>
</dbReference>
<evidence type="ECO:0000256" key="5">
    <source>
        <dbReference type="HAMAP-Rule" id="MF_01370"/>
    </source>
</evidence>
<keyword evidence="8" id="KW-1185">Reference proteome</keyword>
<dbReference type="Gene3D" id="2.40.30.220">
    <property type="entry name" value="Photosystem II Psb28"/>
    <property type="match status" value="1"/>
</dbReference>
<reference evidence="7" key="1">
    <citation type="submission" date="2019-05" db="EMBL/GenBank/DDBJ databases">
        <title>Whole genome sequencing of Pseudanabaena catenata USMAC16.</title>
        <authorList>
            <person name="Khan Z."/>
            <person name="Omar W.M."/>
            <person name="Convey P."/>
            <person name="Merican F."/>
            <person name="Najimudin N."/>
        </authorList>
    </citation>
    <scope>NUCLEOTIDE SEQUENCE</scope>
    <source>
        <strain evidence="7">USMAC16</strain>
    </source>
</reference>
<comment type="similarity">
    <text evidence="5 6">Belongs to the Psb28 family.</text>
</comment>
<dbReference type="AlphaFoldDB" id="A0A9X4ME12"/>
<evidence type="ECO:0000256" key="2">
    <source>
        <dbReference type="ARBA" id="ARBA00022531"/>
    </source>
</evidence>
<accession>A0A9X4ME12</accession>